<dbReference type="InterPro" id="IPR047699">
    <property type="entry name" value="Permease_put_prefix"/>
</dbReference>
<dbReference type="NCBIfam" id="NF038404">
    <property type="entry name" value="perm_prefix_2"/>
    <property type="match status" value="1"/>
</dbReference>
<evidence type="ECO:0000256" key="4">
    <source>
        <dbReference type="ARBA" id="ARBA00022989"/>
    </source>
</evidence>
<feature type="domain" description="ABC3 transporter permease C-terminal" evidence="7">
    <location>
        <begin position="760"/>
        <end position="873"/>
    </location>
</feature>
<protein>
    <submittedName>
        <fullName evidence="9">ABC transporter permease</fullName>
    </submittedName>
</protein>
<sequence>MSASKPASKVPPRWATWLLQLFCPAHLANEMEGDLYELFQQRIQAIGLREARRRYVMDVFSLLRPSLMRDKSTQYPNPSHTDMLQNYMKIGFRNLAKNRTYSGINIVGLSIGMTTAILIGLWMWDELSYNKYHQHYDRIARVMQHQTYNGITNTFPATPLPMRAALQSEHASDFTYIASSSWTEDHILTSGEKKISRKGNCVEPDFPFMMSLRMIKGTASGLDNPASALLSESVAEALFGEEDPINKTIKVDNKDYFKITGIYEDLPYGTEFHDVTFLLPWKHFLEETPWVKRSETNWGNNSFLLLAQIAPNTSFDQINAKIENIKARHAKEEARFSPKAFLHPMSRWHLYSEWENGVPVRGRIQFVWLFGIIGAFVLMLACINFMNLSTARSQKRAKEVGIRKAVGSLRSQLVAQFLGESVMVAIFAFILALLLVQLLLPWFNQISDKQITFPWTDRTSWIIGLGFTLMIGILAGSYPAIYLSSFRPIKVLKGAGSSLQVQAGRFAALPRQTLVIVQFTVSITLLIGTLVVLRQIQYAKDRPVGFDRSGLLSVEIKTPDLQAHSQPLRDELLQTGAAIDISKSSSPTSEVWSSDASFNWTGKDPDQLGDLGTVGVTHDYGKTVNWKIKQGRDFSRAFSTDSVGMVINESAVKFMGLKEAVGTRVQWNGDQYTIIGVIHDVVTGSPFMSIQPTVFMLKEDWTSFIHIRLNPAIPTREALSKLEPAFKKHNPGSPFEYKFASDEYNRKFQAEERIGQLSTTFASLAIFISCLGLFGLATFFAEQRQKEIGIRKVLGASVANLWQLLSKDFLTLVMISCLLATPIAYYLMHDWLQQYTYQTALSWWIFAAAIAGAFVITLATVSFQAVKAAILNPVNSLKNE</sequence>
<proteinExistence type="predicted"/>
<dbReference type="Pfam" id="PF12704">
    <property type="entry name" value="MacB_PCD"/>
    <property type="match status" value="2"/>
</dbReference>
<keyword evidence="5 6" id="KW-0472">Membrane</keyword>
<feature type="transmembrane region" description="Helical" evidence="6">
    <location>
        <begin position="460"/>
        <end position="483"/>
    </location>
</feature>
<feature type="transmembrane region" description="Helical" evidence="6">
    <location>
        <begin position="366"/>
        <end position="388"/>
    </location>
</feature>
<feature type="transmembrane region" description="Helical" evidence="6">
    <location>
        <begin position="840"/>
        <end position="861"/>
    </location>
</feature>
<evidence type="ECO:0000256" key="5">
    <source>
        <dbReference type="ARBA" id="ARBA00023136"/>
    </source>
</evidence>
<evidence type="ECO:0000259" key="8">
    <source>
        <dbReference type="Pfam" id="PF12704"/>
    </source>
</evidence>
<evidence type="ECO:0000256" key="6">
    <source>
        <dbReference type="SAM" id="Phobius"/>
    </source>
</evidence>
<dbReference type="RefSeq" id="WP_235165198.1">
    <property type="nucleotide sequence ID" value="NZ_CP098805.1"/>
</dbReference>
<keyword evidence="10" id="KW-1185">Reference proteome</keyword>
<comment type="subcellular location">
    <subcellularLocation>
        <location evidence="1">Cell membrane</location>
        <topology evidence="1">Multi-pass membrane protein</topology>
    </subcellularLocation>
</comment>
<feature type="transmembrane region" description="Helical" evidence="6">
    <location>
        <begin position="103"/>
        <end position="124"/>
    </location>
</feature>
<feature type="domain" description="MacB-like periplasmic core" evidence="8">
    <location>
        <begin position="102"/>
        <end position="324"/>
    </location>
</feature>
<feature type="domain" description="MacB-like periplasmic core" evidence="8">
    <location>
        <begin position="521"/>
        <end position="722"/>
    </location>
</feature>
<accession>A0ABY4XG23</accession>
<dbReference type="EMBL" id="CP098805">
    <property type="protein sequence ID" value="USJ29389.1"/>
    <property type="molecule type" value="Genomic_DNA"/>
</dbReference>
<dbReference type="Proteomes" id="UP001055420">
    <property type="component" value="Chromosome"/>
</dbReference>
<dbReference type="PANTHER" id="PTHR30572:SF18">
    <property type="entry name" value="ABC-TYPE MACROLIDE FAMILY EXPORT SYSTEM PERMEASE COMPONENT 2"/>
    <property type="match status" value="1"/>
</dbReference>
<reference evidence="9" key="1">
    <citation type="submission" date="2022-06" db="EMBL/GenBank/DDBJ databases">
        <title>Novel species in genus Dyadobacter.</title>
        <authorList>
            <person name="Ma C."/>
        </authorList>
    </citation>
    <scope>NUCLEOTIDE SEQUENCE</scope>
    <source>
        <strain evidence="9">CY22</strain>
    </source>
</reference>
<dbReference type="Pfam" id="PF02687">
    <property type="entry name" value="FtsX"/>
    <property type="match status" value="2"/>
</dbReference>
<evidence type="ECO:0000313" key="10">
    <source>
        <dbReference type="Proteomes" id="UP001055420"/>
    </source>
</evidence>
<evidence type="ECO:0000256" key="3">
    <source>
        <dbReference type="ARBA" id="ARBA00022692"/>
    </source>
</evidence>
<evidence type="ECO:0000256" key="1">
    <source>
        <dbReference type="ARBA" id="ARBA00004651"/>
    </source>
</evidence>
<evidence type="ECO:0000313" key="9">
    <source>
        <dbReference type="EMBL" id="USJ29389.1"/>
    </source>
</evidence>
<feature type="transmembrane region" description="Helical" evidence="6">
    <location>
        <begin position="761"/>
        <end position="781"/>
    </location>
</feature>
<evidence type="ECO:0000259" key="7">
    <source>
        <dbReference type="Pfam" id="PF02687"/>
    </source>
</evidence>
<dbReference type="PANTHER" id="PTHR30572">
    <property type="entry name" value="MEMBRANE COMPONENT OF TRANSPORTER-RELATED"/>
    <property type="match status" value="1"/>
</dbReference>
<keyword evidence="3 6" id="KW-0812">Transmembrane</keyword>
<dbReference type="InterPro" id="IPR050250">
    <property type="entry name" value="Macrolide_Exporter_MacB"/>
</dbReference>
<keyword evidence="4 6" id="KW-1133">Transmembrane helix</keyword>
<dbReference type="InterPro" id="IPR025857">
    <property type="entry name" value="MacB_PCD"/>
</dbReference>
<feature type="transmembrane region" description="Helical" evidence="6">
    <location>
        <begin position="809"/>
        <end position="828"/>
    </location>
</feature>
<gene>
    <name evidence="9" type="ORF">NFI80_16055</name>
</gene>
<name>A0ABY4XG23_9BACT</name>
<organism evidence="9 10">
    <name type="scientific">Dyadobacter chenhuakuii</name>
    <dbReference type="NCBI Taxonomy" id="2909339"/>
    <lineage>
        <taxon>Bacteria</taxon>
        <taxon>Pseudomonadati</taxon>
        <taxon>Bacteroidota</taxon>
        <taxon>Cytophagia</taxon>
        <taxon>Cytophagales</taxon>
        <taxon>Spirosomataceae</taxon>
        <taxon>Dyadobacter</taxon>
    </lineage>
</organism>
<feature type="transmembrane region" description="Helical" evidence="6">
    <location>
        <begin position="413"/>
        <end position="440"/>
    </location>
</feature>
<feature type="domain" description="ABC3 transporter permease C-terminal" evidence="7">
    <location>
        <begin position="372"/>
        <end position="484"/>
    </location>
</feature>
<keyword evidence="2" id="KW-1003">Cell membrane</keyword>
<dbReference type="InterPro" id="IPR003838">
    <property type="entry name" value="ABC3_permease_C"/>
</dbReference>
<feature type="transmembrane region" description="Helical" evidence="6">
    <location>
        <begin position="514"/>
        <end position="533"/>
    </location>
</feature>
<evidence type="ECO:0000256" key="2">
    <source>
        <dbReference type="ARBA" id="ARBA00022475"/>
    </source>
</evidence>